<feature type="compositionally biased region" description="Basic and acidic residues" evidence="2">
    <location>
        <begin position="857"/>
        <end position="886"/>
    </location>
</feature>
<keyword evidence="6" id="KW-1185">Reference proteome</keyword>
<name>A0AAV1IA84_9CHLO</name>
<dbReference type="InterPro" id="IPR000330">
    <property type="entry name" value="SNF2_N"/>
</dbReference>
<dbReference type="GO" id="GO:0016787">
    <property type="term" value="F:hydrolase activity"/>
    <property type="evidence" value="ECO:0007669"/>
    <property type="project" value="UniProtKB-KW"/>
</dbReference>
<proteinExistence type="predicted"/>
<feature type="compositionally biased region" description="Low complexity" evidence="2">
    <location>
        <begin position="344"/>
        <end position="355"/>
    </location>
</feature>
<dbReference type="Pfam" id="PF00271">
    <property type="entry name" value="Helicase_C"/>
    <property type="match status" value="1"/>
</dbReference>
<gene>
    <name evidence="5" type="ORF">CVIRNUC_006835</name>
</gene>
<dbReference type="SMART" id="SM00487">
    <property type="entry name" value="DEXDc"/>
    <property type="match status" value="1"/>
</dbReference>
<evidence type="ECO:0000256" key="2">
    <source>
        <dbReference type="SAM" id="MobiDB-lite"/>
    </source>
</evidence>
<reference evidence="5 6" key="1">
    <citation type="submission" date="2023-10" db="EMBL/GenBank/DDBJ databases">
        <authorList>
            <person name="Maclean D."/>
            <person name="Macfadyen A."/>
        </authorList>
    </citation>
    <scope>NUCLEOTIDE SEQUENCE [LARGE SCALE GENOMIC DNA]</scope>
</reference>
<dbReference type="Gene3D" id="3.40.50.10810">
    <property type="entry name" value="Tandem AAA-ATPase domain"/>
    <property type="match status" value="2"/>
</dbReference>
<evidence type="ECO:0000313" key="6">
    <source>
        <dbReference type="Proteomes" id="UP001314263"/>
    </source>
</evidence>
<dbReference type="CDD" id="cd18793">
    <property type="entry name" value="SF2_C_SNF"/>
    <property type="match status" value="1"/>
</dbReference>
<feature type="region of interest" description="Disordered" evidence="2">
    <location>
        <begin position="1"/>
        <end position="106"/>
    </location>
</feature>
<dbReference type="PROSITE" id="PS51192">
    <property type="entry name" value="HELICASE_ATP_BIND_1"/>
    <property type="match status" value="1"/>
</dbReference>
<dbReference type="AlphaFoldDB" id="A0AAV1IA84"/>
<sequence>MEALSDDDEVITGRPDLQIRLNLSSGPAEKPQAKPLAPSNRTGHSVMPGPFEQFCLVESAPPKQQPEPARALSPQAPRKRKRLVKLRDIPDATSPQPSPSPMRIRGRQRDSVILSDSEDDQRVPDTLGKAAPEAKAVGLPSVAKAESPAQWPADASARLRNAGDNAVDLAEEPEDAAEDGADHVLDRCEAIAGSLRQLLGQHQAAQGASSAEAVMVTHEALISACGEAVRCFKGYQLVGVNYLALLARSGIGGAIMADEMGLGKTAQAIAFLGVRKALDGDGGPHLVIVPASLLENWQRELAKWCPGLRVVTYYGKERWQLREELKDWRRRRKNGGLAGMVAAQQQQQQSTSSLSELDDDLEDSESGEDDVFDMSEPQSPGFSADCGAREAPFNVLLTTYTLFERDSHESKLDRAFLKLWQWSCLVLDEAHAVKNRNARRTTHLNRVAVLCKRRIMLTGTPLQNDLQELQNLLGFLLPDIFREEDAAQLSGVQDEEELETLTQRMKTLLGPFVLRRLKADVAGQLAPKDQRLTQLSMTPIQADMYTEAVQRLRKQAVDAGLPDGTAGVSTAKLTRKLGKQGVTSLFTDLRKIAQHPLLMPRVCTDDRVLQMAKIAHPRGIFGDTCTLEQVQTELLGYSDFSLHCLALNNAPKFSQFLLDPEHLIDSAKCRALAELLPKLKEEGHHPLIFSQWTSVLDILEWLLERLQLPYLRLDGSTAVADRLALVDKFNDPSADVFAFLLSTRAGGQGLNLTRADTVILHDVDFNPQIDRQAEDRCHRLGQQRTVVVHRLVTQGTVDEGIHAMAERKLRLDAAVLDGVTAAAEGKAAGTAAATVQMSELLQSLLARTTGPDGTSTESRETHGQDDREEHPANKEAGTRVELVDLT</sequence>
<keyword evidence="1" id="KW-0378">Hydrolase</keyword>
<feature type="domain" description="Helicase C-terminal" evidence="4">
    <location>
        <begin position="671"/>
        <end position="827"/>
    </location>
</feature>
<protein>
    <submittedName>
        <fullName evidence="5">Uncharacterized protein</fullName>
    </submittedName>
</protein>
<dbReference type="SUPFAM" id="SSF52540">
    <property type="entry name" value="P-loop containing nucleoside triphosphate hydrolases"/>
    <property type="match status" value="2"/>
</dbReference>
<accession>A0AAV1IA84</accession>
<dbReference type="CDD" id="cd17919">
    <property type="entry name" value="DEXHc_Snf"/>
    <property type="match status" value="1"/>
</dbReference>
<dbReference type="EMBL" id="CAUYUE010000009">
    <property type="protein sequence ID" value="CAK0783636.1"/>
    <property type="molecule type" value="Genomic_DNA"/>
</dbReference>
<feature type="region of interest" description="Disordered" evidence="2">
    <location>
        <begin position="847"/>
        <end position="886"/>
    </location>
</feature>
<organism evidence="5 6">
    <name type="scientific">Coccomyxa viridis</name>
    <dbReference type="NCBI Taxonomy" id="1274662"/>
    <lineage>
        <taxon>Eukaryota</taxon>
        <taxon>Viridiplantae</taxon>
        <taxon>Chlorophyta</taxon>
        <taxon>core chlorophytes</taxon>
        <taxon>Trebouxiophyceae</taxon>
        <taxon>Trebouxiophyceae incertae sedis</taxon>
        <taxon>Coccomyxaceae</taxon>
        <taxon>Coccomyxa</taxon>
    </lineage>
</organism>
<evidence type="ECO:0000259" key="3">
    <source>
        <dbReference type="PROSITE" id="PS51192"/>
    </source>
</evidence>
<dbReference type="SMART" id="SM00490">
    <property type="entry name" value="HELICc"/>
    <property type="match status" value="1"/>
</dbReference>
<dbReference type="PROSITE" id="PS51194">
    <property type="entry name" value="HELICASE_CTER"/>
    <property type="match status" value="1"/>
</dbReference>
<feature type="region of interest" description="Disordered" evidence="2">
    <location>
        <begin position="339"/>
        <end position="383"/>
    </location>
</feature>
<dbReference type="Proteomes" id="UP001314263">
    <property type="component" value="Unassembled WGS sequence"/>
</dbReference>
<evidence type="ECO:0000313" key="5">
    <source>
        <dbReference type="EMBL" id="CAK0783636.1"/>
    </source>
</evidence>
<comment type="caution">
    <text evidence="5">The sequence shown here is derived from an EMBL/GenBank/DDBJ whole genome shotgun (WGS) entry which is preliminary data.</text>
</comment>
<dbReference type="Pfam" id="PF00176">
    <property type="entry name" value="SNF2-rel_dom"/>
    <property type="match status" value="1"/>
</dbReference>
<evidence type="ECO:0000256" key="1">
    <source>
        <dbReference type="ARBA" id="ARBA00022801"/>
    </source>
</evidence>
<dbReference type="InterPro" id="IPR001650">
    <property type="entry name" value="Helicase_C-like"/>
</dbReference>
<dbReference type="InterPro" id="IPR014001">
    <property type="entry name" value="Helicase_ATP-bd"/>
</dbReference>
<evidence type="ECO:0000259" key="4">
    <source>
        <dbReference type="PROSITE" id="PS51194"/>
    </source>
</evidence>
<dbReference type="InterPro" id="IPR038718">
    <property type="entry name" value="SNF2-like_sf"/>
</dbReference>
<dbReference type="PANTHER" id="PTHR10799">
    <property type="entry name" value="SNF2/RAD54 HELICASE FAMILY"/>
    <property type="match status" value="1"/>
</dbReference>
<feature type="domain" description="Helicase ATP-binding" evidence="3">
    <location>
        <begin position="245"/>
        <end position="479"/>
    </location>
</feature>
<dbReference type="InterPro" id="IPR027417">
    <property type="entry name" value="P-loop_NTPase"/>
</dbReference>
<feature type="compositionally biased region" description="Acidic residues" evidence="2">
    <location>
        <begin position="1"/>
        <end position="10"/>
    </location>
</feature>
<dbReference type="GO" id="GO:0005524">
    <property type="term" value="F:ATP binding"/>
    <property type="evidence" value="ECO:0007669"/>
    <property type="project" value="InterPro"/>
</dbReference>
<dbReference type="InterPro" id="IPR049730">
    <property type="entry name" value="SNF2/RAD54-like_C"/>
</dbReference>
<dbReference type="Gene3D" id="3.40.50.300">
    <property type="entry name" value="P-loop containing nucleotide triphosphate hydrolases"/>
    <property type="match status" value="1"/>
</dbReference>
<feature type="compositionally biased region" description="Acidic residues" evidence="2">
    <location>
        <begin position="356"/>
        <end position="373"/>
    </location>
</feature>